<comment type="cofactor">
    <cofactor evidence="9">
        <name>Mg(2+)</name>
        <dbReference type="ChEBI" id="CHEBI:18420"/>
    </cofactor>
    <text evidence="9">Binds 2 magnesium ions per subunit.</text>
</comment>
<keyword evidence="9" id="KW-0460">Magnesium</keyword>
<dbReference type="GO" id="GO:0000287">
    <property type="term" value="F:magnesium ion binding"/>
    <property type="evidence" value="ECO:0007669"/>
    <property type="project" value="UniProtKB-UniRule"/>
</dbReference>
<feature type="binding site" evidence="9">
    <location>
        <position position="339"/>
    </location>
    <ligand>
        <name>Mg(2+)</name>
        <dbReference type="ChEBI" id="CHEBI:18420"/>
        <label>1</label>
    </ligand>
</feature>
<proteinExistence type="inferred from homology"/>
<evidence type="ECO:0000313" key="12">
    <source>
        <dbReference type="EMBL" id="CAX60829.1"/>
    </source>
</evidence>
<evidence type="ECO:0000256" key="4">
    <source>
        <dbReference type="ARBA" id="ARBA00022629"/>
    </source>
</evidence>
<evidence type="ECO:0000256" key="11">
    <source>
        <dbReference type="RuleBase" id="RU000610"/>
    </source>
</evidence>
<feature type="binding site" evidence="9">
    <location>
        <position position="268"/>
    </location>
    <ligand>
        <name>Mg(2+)</name>
        <dbReference type="ChEBI" id="CHEBI:18420"/>
        <label>1</label>
    </ligand>
</feature>
<dbReference type="Proteomes" id="UP000008793">
    <property type="component" value="Chromosome"/>
</dbReference>
<dbReference type="FunFam" id="3.20.20.150:FF:000002">
    <property type="entry name" value="Xylose isomerase"/>
    <property type="match status" value="1"/>
</dbReference>
<dbReference type="PROSITE" id="PS51415">
    <property type="entry name" value="XYLOSE_ISOMERASE"/>
    <property type="match status" value="1"/>
</dbReference>
<dbReference type="RefSeq" id="WP_013203314.1">
    <property type="nucleotide sequence ID" value="NC_014306.1"/>
</dbReference>
<evidence type="ECO:0000256" key="6">
    <source>
        <dbReference type="ARBA" id="ARBA00023235"/>
    </source>
</evidence>
<dbReference type="NCBIfam" id="TIGR02630">
    <property type="entry name" value="xylose_isom_A"/>
    <property type="match status" value="1"/>
</dbReference>
<dbReference type="HOGENOM" id="CLU_037261_1_0_6"/>
<evidence type="ECO:0000256" key="5">
    <source>
        <dbReference type="ARBA" id="ARBA00022723"/>
    </source>
</evidence>
<evidence type="ECO:0000256" key="7">
    <source>
        <dbReference type="ARBA" id="ARBA00023277"/>
    </source>
</evidence>
<evidence type="ECO:0000256" key="9">
    <source>
        <dbReference type="HAMAP-Rule" id="MF_00455"/>
    </source>
</evidence>
<feature type="binding site" evidence="9">
    <location>
        <position position="296"/>
    </location>
    <ligand>
        <name>Mg(2+)</name>
        <dbReference type="ChEBI" id="CHEBI:18420"/>
        <label>1</label>
    </ligand>
</feature>
<dbReference type="PANTHER" id="PTHR48408:SF1">
    <property type="entry name" value="XYLOSE ISOMERASE"/>
    <property type="match status" value="1"/>
</dbReference>
<dbReference type="PRINTS" id="PR00688">
    <property type="entry name" value="XYLOSISMRASE"/>
</dbReference>
<dbReference type="SMR" id="D8MVH2"/>
<dbReference type="SUPFAM" id="SSF51658">
    <property type="entry name" value="Xylose isomerase-like"/>
    <property type="match status" value="1"/>
</dbReference>
<keyword evidence="13" id="KW-1185">Reference proteome</keyword>
<keyword evidence="5 9" id="KW-0479">Metal-binding</keyword>
<dbReference type="HAMAP" id="MF_00455">
    <property type="entry name" value="Xylose_isom_A"/>
    <property type="match status" value="1"/>
</dbReference>
<dbReference type="GO" id="GO:0009045">
    <property type="term" value="F:xylose isomerase activity"/>
    <property type="evidence" value="ECO:0007669"/>
    <property type="project" value="UniProtKB-UniRule"/>
</dbReference>
<keyword evidence="7 9" id="KW-0119">Carbohydrate metabolism</keyword>
<dbReference type="InterPro" id="IPR036237">
    <property type="entry name" value="Xyl_isomerase-like_sf"/>
</dbReference>
<dbReference type="STRING" id="634500.EbC_32980"/>
<comment type="catalytic activity">
    <reaction evidence="8 9 10">
        <text>alpha-D-xylose = alpha-D-xylulofuranose</text>
        <dbReference type="Rhea" id="RHEA:22816"/>
        <dbReference type="ChEBI" id="CHEBI:28518"/>
        <dbReference type="ChEBI" id="CHEBI:188998"/>
        <dbReference type="EC" id="5.3.1.5"/>
    </reaction>
</comment>
<evidence type="ECO:0000256" key="8">
    <source>
        <dbReference type="ARBA" id="ARBA00033659"/>
    </source>
</evidence>
<feature type="active site" evidence="9">
    <location>
        <position position="101"/>
    </location>
</feature>
<dbReference type="EMBL" id="FP236843">
    <property type="protein sequence ID" value="CAX60829.1"/>
    <property type="molecule type" value="Genomic_DNA"/>
</dbReference>
<keyword evidence="6 9" id="KW-0413">Isomerase</keyword>
<evidence type="ECO:0000313" key="13">
    <source>
        <dbReference type="Proteomes" id="UP000008793"/>
    </source>
</evidence>
<comment type="subunit">
    <text evidence="2 9 11">Homotetramer.</text>
</comment>
<keyword evidence="4 9" id="KW-0859">Xylose metabolism</keyword>
<feature type="binding site" evidence="9">
    <location>
        <position position="268"/>
    </location>
    <ligand>
        <name>Mg(2+)</name>
        <dbReference type="ChEBI" id="CHEBI:18420"/>
        <label>2</label>
    </ligand>
</feature>
<keyword evidence="9" id="KW-0963">Cytoplasm</keyword>
<feature type="binding site" evidence="9">
    <location>
        <position position="271"/>
    </location>
    <ligand>
        <name>Mg(2+)</name>
        <dbReference type="ChEBI" id="CHEBI:18420"/>
        <label>2</label>
    </ligand>
</feature>
<feature type="binding site" evidence="9">
    <location>
        <position position="307"/>
    </location>
    <ligand>
        <name>Mg(2+)</name>
        <dbReference type="ChEBI" id="CHEBI:18420"/>
        <label>2</label>
    </ligand>
</feature>
<accession>D8MVH2</accession>
<dbReference type="eggNOG" id="COG2115">
    <property type="taxonomic scope" value="Bacteria"/>
</dbReference>
<name>D8MVH2_ERWBE</name>
<organism evidence="12 13">
    <name type="scientific">Erwinia billingiae (strain Eb661)</name>
    <dbReference type="NCBI Taxonomy" id="634500"/>
    <lineage>
        <taxon>Bacteria</taxon>
        <taxon>Pseudomonadati</taxon>
        <taxon>Pseudomonadota</taxon>
        <taxon>Gammaproteobacteria</taxon>
        <taxon>Enterobacterales</taxon>
        <taxon>Erwiniaceae</taxon>
        <taxon>Erwinia</taxon>
    </lineage>
</organism>
<evidence type="ECO:0000256" key="10">
    <source>
        <dbReference type="RuleBase" id="RU000609"/>
    </source>
</evidence>
<evidence type="ECO:0000256" key="2">
    <source>
        <dbReference type="ARBA" id="ARBA00011881"/>
    </source>
</evidence>
<evidence type="ECO:0000256" key="1">
    <source>
        <dbReference type="ARBA" id="ARBA00005765"/>
    </source>
</evidence>
<dbReference type="EC" id="5.3.1.5" evidence="3 9"/>
<dbReference type="KEGG" id="ebi:EbC_32980"/>
<dbReference type="PANTHER" id="PTHR48408">
    <property type="match status" value="1"/>
</dbReference>
<protein>
    <recommendedName>
        <fullName evidence="3 9">Xylose isomerase</fullName>
        <ecNumber evidence="3 9">5.3.1.5</ecNumber>
    </recommendedName>
</protein>
<dbReference type="GeneID" id="90513258"/>
<dbReference type="InterPro" id="IPR013452">
    <property type="entry name" value="Xylose_isom_bac"/>
</dbReference>
<dbReference type="Gene3D" id="3.20.20.150">
    <property type="entry name" value="Divalent-metal-dependent TIM barrel enzymes"/>
    <property type="match status" value="1"/>
</dbReference>
<dbReference type="NCBIfam" id="NF003998">
    <property type="entry name" value="PRK05474.1"/>
    <property type="match status" value="1"/>
</dbReference>
<dbReference type="GO" id="GO:0042732">
    <property type="term" value="P:D-xylose metabolic process"/>
    <property type="evidence" value="ECO:0007669"/>
    <property type="project" value="UniProtKB-UniRule"/>
</dbReference>
<sequence length="439" mass="49380">MQPYFDQLEQVRFEGTGSKNPLAFRHYNPDEIVLGKRMDEHLRFAACYWHTFCWTGADMFGVGAFERPWQQAGDQLALAKRKADVAFEFFQKLNVPYYCFHDVDVSPEGDSLKTYLNNFAVMSDVLAEKQQSTGVKLLWGTANCFTHPRYGAGAATSPDPEVFSWAATQVFTAMNATKKLGGENYVLWGGREGYETLLNTDLRQEREQIGRFMQMVVEHKHKIGFQGSLLIEPKPQEPTKHQYDYDVATVYGFLKQFGLEKEIKVNIEANHATLGGHSFHHEIATAIALGIFGSVDANRGDPQLGWDTDQFPNSVEENALVMFEILKAGGFTTGGLNFDAKVRRQSTDKYDLFYGHIGGMDTMALALKVAAKMIEEGELHQLVAKRYANWNGELGQQILQGKLSLDALAKYAGDHNLAPQHQSGHQEKLENLVNRYLFG</sequence>
<reference evidence="12 13" key="1">
    <citation type="journal article" date="2010" name="BMC Genomics">
        <title>Genome comparison of the epiphytic bacteria Erwinia billingiae and E. tasmaniensis with the pear pathogen E. pyrifoliae.</title>
        <authorList>
            <person name="Kube M."/>
            <person name="Migdoll A.M."/>
            <person name="Gehring I."/>
            <person name="Heitmann K."/>
            <person name="Mayer Y."/>
            <person name="Kuhl H."/>
            <person name="Knaust F."/>
            <person name="Geider K."/>
            <person name="Reinhardt R."/>
        </authorList>
    </citation>
    <scope>NUCLEOTIDE SEQUENCE [LARGE SCALE GENOMIC DNA]</scope>
    <source>
        <strain evidence="12 13">Eb661</strain>
    </source>
</reference>
<comment type="similarity">
    <text evidence="1 9 10">Belongs to the xylose isomerase family.</text>
</comment>
<evidence type="ECO:0000256" key="3">
    <source>
        <dbReference type="ARBA" id="ARBA00011958"/>
    </source>
</evidence>
<feature type="binding site" evidence="9">
    <location>
        <position position="309"/>
    </location>
    <ligand>
        <name>Mg(2+)</name>
        <dbReference type="ChEBI" id="CHEBI:18420"/>
        <label>2</label>
    </ligand>
</feature>
<dbReference type="AlphaFoldDB" id="D8MVH2"/>
<feature type="binding site" evidence="9">
    <location>
        <position position="232"/>
    </location>
    <ligand>
        <name>Mg(2+)</name>
        <dbReference type="ChEBI" id="CHEBI:18420"/>
        <label>1</label>
    </ligand>
</feature>
<comment type="subcellular location">
    <subcellularLocation>
        <location evidence="9 11">Cytoplasm</location>
    </subcellularLocation>
</comment>
<feature type="active site" evidence="9">
    <location>
        <position position="104"/>
    </location>
</feature>
<dbReference type="GO" id="GO:0005737">
    <property type="term" value="C:cytoplasm"/>
    <property type="evidence" value="ECO:0007669"/>
    <property type="project" value="UniProtKB-SubCell"/>
</dbReference>
<gene>
    <name evidence="9 12" type="primary">xylA</name>
    <name evidence="12" type="ordered locus">EbC_32980</name>
</gene>
<dbReference type="InterPro" id="IPR001998">
    <property type="entry name" value="Xylose_isomerase"/>
</dbReference>